<evidence type="ECO:0000313" key="1">
    <source>
        <dbReference type="EMBL" id="ACV28930.1"/>
    </source>
</evidence>
<dbReference type="Proteomes" id="UP000002294">
    <property type="component" value="Chromosome"/>
</dbReference>
<reference evidence="1 2" key="1">
    <citation type="journal article" date="2009" name="Stand. Genomic Sci.">
        <title>Complete genome sequence of Anaerococcus prevotii type strain (PC1).</title>
        <authorList>
            <person name="Labutti K."/>
            <person name="Pukall R."/>
            <person name="Steenblock K."/>
            <person name="Glavina Del Rio T."/>
            <person name="Tice H."/>
            <person name="Copeland A."/>
            <person name="Cheng J.F."/>
            <person name="Lucas S."/>
            <person name="Chen F."/>
            <person name="Nolan M."/>
            <person name="Bruce D."/>
            <person name="Goodwin L."/>
            <person name="Pitluck S."/>
            <person name="Ivanova N."/>
            <person name="Mavromatis K."/>
            <person name="Ovchinnikova G."/>
            <person name="Pati A."/>
            <person name="Chen A."/>
            <person name="Palaniappan K."/>
            <person name="Land M."/>
            <person name="Hauser L."/>
            <person name="Chang Y.J."/>
            <person name="Jeffries C.D."/>
            <person name="Chain P."/>
            <person name="Saunders E."/>
            <person name="Brettin T."/>
            <person name="Detter J.C."/>
            <person name="Han C."/>
            <person name="Goker M."/>
            <person name="Bristow J."/>
            <person name="Eisen J.A."/>
            <person name="Markowitz V."/>
            <person name="Hugenholtz P."/>
            <person name="Kyrpides N.C."/>
            <person name="Klenk H.P."/>
            <person name="Lapidus A."/>
        </authorList>
    </citation>
    <scope>NUCLEOTIDE SEQUENCE [LARGE SCALE GENOMIC DNA]</scope>
    <source>
        <strain evidence="2">ATCC 9321 / DSM 20548 / JCM 6508 / NCTC 11806 / PC1</strain>
    </source>
</reference>
<keyword evidence="2" id="KW-1185">Reference proteome</keyword>
<sequence>MKAELSENYPIIEKLEYNFLINEDIYSLNTLMSLLHDKNFVYFSKNSFYVKDYVLKNLKKYFWNLRDIDQVIDSLDRLLGQDIYRYEYIISIKAQYRAFRDKKAVDKLEYKLIDDLGVNYLIESTNFHYNRFDPKIIEISDNFKRNIYNNRGLVKELNKDIKVYADMIIRDKIYNIDTTTHKQLSFDTDSIYTEDITSQQSKKMYEKTLNYLYKSIVDTYAEYYFRGLIREVFKRYQ</sequence>
<dbReference type="EMBL" id="CP001708">
    <property type="protein sequence ID" value="ACV28930.1"/>
    <property type="molecule type" value="Genomic_DNA"/>
</dbReference>
<dbReference type="AlphaFoldDB" id="C7RHG9"/>
<protein>
    <submittedName>
        <fullName evidence="1">Uncharacterized protein</fullName>
    </submittedName>
</protein>
<dbReference type="HOGENOM" id="CLU_102073_0_0_9"/>
<gene>
    <name evidence="1" type="ordered locus">Apre_0902</name>
</gene>
<dbReference type="eggNOG" id="ENOG502ZBVR">
    <property type="taxonomic scope" value="Bacteria"/>
</dbReference>
<accession>C7RHG9</accession>
<dbReference type="KEGG" id="apr:Apre_0902"/>
<dbReference type="STRING" id="525919.Apre_0902"/>
<organism evidence="1 2">
    <name type="scientific">Anaerococcus prevotii (strain ATCC 9321 / DSM 20548 / JCM 6508 / NCTC 11806 / PC1)</name>
    <name type="common">Peptostreptococcus prevotii</name>
    <name type="synonym">Peptococcus prevotii</name>
    <dbReference type="NCBI Taxonomy" id="525919"/>
    <lineage>
        <taxon>Bacteria</taxon>
        <taxon>Bacillati</taxon>
        <taxon>Bacillota</taxon>
        <taxon>Tissierellia</taxon>
        <taxon>Tissierellales</taxon>
        <taxon>Peptoniphilaceae</taxon>
        <taxon>Anaerococcus</taxon>
    </lineage>
</organism>
<evidence type="ECO:0000313" key="2">
    <source>
        <dbReference type="Proteomes" id="UP000002294"/>
    </source>
</evidence>
<name>C7RHG9_ANAPD</name>
<dbReference type="OrthoDB" id="1692543at2"/>
<proteinExistence type="predicted"/>
<dbReference type="RefSeq" id="WP_015777833.1">
    <property type="nucleotide sequence ID" value="NC_013171.1"/>
</dbReference>